<dbReference type="Pfam" id="PF03870">
    <property type="entry name" value="RNA_pol_Rpb8"/>
    <property type="match status" value="1"/>
</dbReference>
<comment type="caution">
    <text evidence="2">The sequence shown here is derived from an EMBL/GenBank/DDBJ whole genome shotgun (WGS) entry which is preliminary data.</text>
</comment>
<dbReference type="EMBL" id="BDDD01001117">
    <property type="protein sequence ID" value="GAV73555.1"/>
    <property type="molecule type" value="Genomic_DNA"/>
</dbReference>
<dbReference type="SUPFAM" id="SSF50249">
    <property type="entry name" value="Nucleic acid-binding proteins"/>
    <property type="match status" value="1"/>
</dbReference>
<dbReference type="STRING" id="3775.A0A1Q3BZV2"/>
<dbReference type="Gene3D" id="2.40.50.140">
    <property type="entry name" value="Nucleic acid-binding proteins"/>
    <property type="match status" value="1"/>
</dbReference>
<evidence type="ECO:0000256" key="1">
    <source>
        <dbReference type="PIRNR" id="PIRNR000779"/>
    </source>
</evidence>
<dbReference type="AlphaFoldDB" id="A0A1Q3BZV2"/>
<keyword evidence="1" id="KW-0539">Nucleus</keyword>
<dbReference type="OrthoDB" id="20018at2759"/>
<dbReference type="GO" id="GO:0005665">
    <property type="term" value="C:RNA polymerase II, core complex"/>
    <property type="evidence" value="ECO:0007669"/>
    <property type="project" value="UniProtKB-UniRule"/>
</dbReference>
<dbReference type="Proteomes" id="UP000187406">
    <property type="component" value="Unassembled WGS sequence"/>
</dbReference>
<gene>
    <name evidence="2" type="ORF">CFOL_v3_17039</name>
</gene>
<accession>A0A1Q3BZV2</accession>
<dbReference type="GO" id="GO:0003899">
    <property type="term" value="F:DNA-directed RNA polymerase activity"/>
    <property type="evidence" value="ECO:0007669"/>
    <property type="project" value="UniProtKB-UniRule"/>
</dbReference>
<dbReference type="InParanoid" id="A0A1Q3BZV2"/>
<organism evidence="2 3">
    <name type="scientific">Cephalotus follicularis</name>
    <name type="common">Albany pitcher plant</name>
    <dbReference type="NCBI Taxonomy" id="3775"/>
    <lineage>
        <taxon>Eukaryota</taxon>
        <taxon>Viridiplantae</taxon>
        <taxon>Streptophyta</taxon>
        <taxon>Embryophyta</taxon>
        <taxon>Tracheophyta</taxon>
        <taxon>Spermatophyta</taxon>
        <taxon>Magnoliopsida</taxon>
        <taxon>eudicotyledons</taxon>
        <taxon>Gunneridae</taxon>
        <taxon>Pentapetalae</taxon>
        <taxon>rosids</taxon>
        <taxon>fabids</taxon>
        <taxon>Oxalidales</taxon>
        <taxon>Cephalotaceae</taxon>
        <taxon>Cephalotus</taxon>
    </lineage>
</organism>
<evidence type="ECO:0000313" key="3">
    <source>
        <dbReference type="Proteomes" id="UP000187406"/>
    </source>
</evidence>
<dbReference type="GO" id="GO:0005666">
    <property type="term" value="C:RNA polymerase III complex"/>
    <property type="evidence" value="ECO:0007669"/>
    <property type="project" value="TreeGrafter"/>
</dbReference>
<dbReference type="InterPro" id="IPR005570">
    <property type="entry name" value="RPABC3"/>
</dbReference>
<dbReference type="PANTHER" id="PTHR10917">
    <property type="entry name" value="DNA-DIRECTED RNA POLYMERASES I, II, AND III SUBUNIT RPABC3"/>
    <property type="match status" value="1"/>
</dbReference>
<name>A0A1Q3BZV2_CEPFO</name>
<keyword evidence="3" id="KW-1185">Reference proteome</keyword>
<dbReference type="PIRSF" id="PIRSF000779">
    <property type="entry name" value="RNA_pol_Rpb8"/>
    <property type="match status" value="1"/>
</dbReference>
<reference evidence="3" key="1">
    <citation type="submission" date="2016-04" db="EMBL/GenBank/DDBJ databases">
        <title>Cephalotus genome sequencing.</title>
        <authorList>
            <person name="Fukushima K."/>
            <person name="Hasebe M."/>
            <person name="Fang X."/>
        </authorList>
    </citation>
    <scope>NUCLEOTIDE SEQUENCE [LARGE SCALE GENOMIC DNA]</scope>
    <source>
        <strain evidence="3">cv. St1</strain>
    </source>
</reference>
<comment type="similarity">
    <text evidence="1">Belongs to the eukaryotic RPB8 RNA polymerase subunit family.</text>
</comment>
<dbReference type="GO" id="GO:0006351">
    <property type="term" value="P:DNA-templated transcription"/>
    <property type="evidence" value="ECO:0007669"/>
    <property type="project" value="UniProtKB-UniRule"/>
</dbReference>
<proteinExistence type="inferred from homology"/>
<evidence type="ECO:0000313" key="2">
    <source>
        <dbReference type="EMBL" id="GAV73555.1"/>
    </source>
</evidence>
<protein>
    <submittedName>
        <fullName evidence="2">RNA_pol_Rpb8 domain-containing protein</fullName>
    </submittedName>
</protein>
<dbReference type="PANTHER" id="PTHR10917:SF1">
    <property type="entry name" value="DNA-DIRECTED RNA POLYMERASE I, II"/>
    <property type="match status" value="1"/>
</dbReference>
<dbReference type="InterPro" id="IPR012340">
    <property type="entry name" value="NA-bd_OB-fold"/>
</dbReference>
<dbReference type="SMART" id="SM00658">
    <property type="entry name" value="RPOL8c"/>
    <property type="match status" value="1"/>
</dbReference>
<dbReference type="GO" id="GO:0005736">
    <property type="term" value="C:RNA polymerase I complex"/>
    <property type="evidence" value="ECO:0007669"/>
    <property type="project" value="TreeGrafter"/>
</dbReference>
<sequence>MGNGFLAFVIYRTKCISVVSRIEARSEKYDLFMEVDVNTEMYPIKEEEKFVVLLTYTLNADGSADGGSYSQGRKGTIEDKYEYIMCGRLYNIREDGSGNDRKTEIYVSFGGLLMLLKGHPSCLSQFQLQQQLYLCMKKLI</sequence>